<dbReference type="Proteomes" id="UP001488805">
    <property type="component" value="Unassembled WGS sequence"/>
</dbReference>
<gene>
    <name evidence="2" type="ORF">VZT92_003715</name>
</gene>
<organism evidence="2 3">
    <name type="scientific">Zoarces viviparus</name>
    <name type="common">Viviparous eelpout</name>
    <name type="synonym">Blennius viviparus</name>
    <dbReference type="NCBI Taxonomy" id="48416"/>
    <lineage>
        <taxon>Eukaryota</taxon>
        <taxon>Metazoa</taxon>
        <taxon>Chordata</taxon>
        <taxon>Craniata</taxon>
        <taxon>Vertebrata</taxon>
        <taxon>Euteleostomi</taxon>
        <taxon>Actinopterygii</taxon>
        <taxon>Neopterygii</taxon>
        <taxon>Teleostei</taxon>
        <taxon>Neoteleostei</taxon>
        <taxon>Acanthomorphata</taxon>
        <taxon>Eupercaria</taxon>
        <taxon>Perciformes</taxon>
        <taxon>Cottioidei</taxon>
        <taxon>Zoarcales</taxon>
        <taxon>Zoarcidae</taxon>
        <taxon>Zoarcinae</taxon>
        <taxon>Zoarces</taxon>
    </lineage>
</organism>
<evidence type="ECO:0000313" key="3">
    <source>
        <dbReference type="Proteomes" id="UP001488805"/>
    </source>
</evidence>
<dbReference type="AlphaFoldDB" id="A0AAW1FW57"/>
<reference evidence="2 3" key="1">
    <citation type="journal article" date="2024" name="Genome Biol. Evol.">
        <title>Chromosome-level genome assembly of the viviparous eelpout Zoarces viviparus.</title>
        <authorList>
            <person name="Fuhrmann N."/>
            <person name="Brasseur M.V."/>
            <person name="Bakowski C.E."/>
            <person name="Podsiadlowski L."/>
            <person name="Prost S."/>
            <person name="Krehenwinkel H."/>
            <person name="Mayer C."/>
        </authorList>
    </citation>
    <scope>NUCLEOTIDE SEQUENCE [LARGE SCALE GENOMIC DNA]</scope>
    <source>
        <strain evidence="2">NO-MEL_2022_Ind0_liver</strain>
    </source>
</reference>
<proteinExistence type="predicted"/>
<protein>
    <submittedName>
        <fullName evidence="2">Uncharacterized protein</fullName>
    </submittedName>
</protein>
<feature type="region of interest" description="Disordered" evidence="1">
    <location>
        <begin position="47"/>
        <end position="77"/>
    </location>
</feature>
<evidence type="ECO:0000256" key="1">
    <source>
        <dbReference type="SAM" id="MobiDB-lite"/>
    </source>
</evidence>
<name>A0AAW1FW57_ZOAVI</name>
<keyword evidence="3" id="KW-1185">Reference proteome</keyword>
<evidence type="ECO:0000313" key="2">
    <source>
        <dbReference type="EMBL" id="KAK9538553.1"/>
    </source>
</evidence>
<comment type="caution">
    <text evidence="2">The sequence shown here is derived from an EMBL/GenBank/DDBJ whole genome shotgun (WGS) entry which is preliminary data.</text>
</comment>
<accession>A0AAW1FW57</accession>
<dbReference type="EMBL" id="JBCEZU010000023">
    <property type="protein sequence ID" value="KAK9538553.1"/>
    <property type="molecule type" value="Genomic_DNA"/>
</dbReference>
<sequence length="77" mass="8213">MISIGDPVHAPAGTPLRVLRAALHSQLLQSRGPVRPFLLALFASSPAVAPTGPRGVRRRRRGNEPGESAPKARQKKS</sequence>